<dbReference type="InterPro" id="IPR003594">
    <property type="entry name" value="HATPase_dom"/>
</dbReference>
<sequence length="160" mass="17370">MKHVNSQSFFLVRAPTSVAIGRRRVSDLVNTWCVTLDDDSNMAMTTVVSELVTNAVSHGTGTMLEVIVRADAGRGRLTIEVHDESPALPRTCFPSPDAENGRGMVLVAHLAIAHGAERTLRGKRVWAEIELPPRPASGPSPDPRPALRAARLRFPEATRS</sequence>
<dbReference type="PANTHER" id="PTHR35526">
    <property type="entry name" value="ANTI-SIGMA-F FACTOR RSBW-RELATED"/>
    <property type="match status" value="1"/>
</dbReference>
<reference evidence="3" key="1">
    <citation type="submission" date="2022-07" db="EMBL/GenBank/DDBJ databases">
        <title>Genomic of Streptomyces cavourensis F2.</title>
        <authorList>
            <person name="Hu S."/>
            <person name="Liang W."/>
        </authorList>
    </citation>
    <scope>NUCLEOTIDE SEQUENCE</scope>
    <source>
        <strain evidence="3">F2</strain>
    </source>
</reference>
<evidence type="ECO:0000256" key="1">
    <source>
        <dbReference type="ARBA" id="ARBA00022527"/>
    </source>
</evidence>
<keyword evidence="4" id="KW-1185">Reference proteome</keyword>
<proteinExistence type="predicted"/>
<dbReference type="EMBL" id="CP101397">
    <property type="protein sequence ID" value="UTR81599.1"/>
    <property type="molecule type" value="Genomic_DNA"/>
</dbReference>
<dbReference type="RefSeq" id="WP_255239650.1">
    <property type="nucleotide sequence ID" value="NZ_CP101397.1"/>
</dbReference>
<dbReference type="GO" id="GO:0005524">
    <property type="term" value="F:ATP binding"/>
    <property type="evidence" value="ECO:0007669"/>
    <property type="project" value="UniProtKB-KW"/>
</dbReference>
<dbReference type="Pfam" id="PF13581">
    <property type="entry name" value="HATPase_c_2"/>
    <property type="match status" value="1"/>
</dbReference>
<evidence type="ECO:0000313" key="3">
    <source>
        <dbReference type="EMBL" id="UTR81599.1"/>
    </source>
</evidence>
<dbReference type="InterPro" id="IPR036890">
    <property type="entry name" value="HATPase_C_sf"/>
</dbReference>
<name>A0ABY5FCY4_9ACTN</name>
<keyword evidence="3" id="KW-0547">Nucleotide-binding</keyword>
<dbReference type="Gene3D" id="3.30.565.10">
    <property type="entry name" value="Histidine kinase-like ATPase, C-terminal domain"/>
    <property type="match status" value="1"/>
</dbReference>
<keyword evidence="1" id="KW-0723">Serine/threonine-protein kinase</keyword>
<keyword evidence="1" id="KW-0808">Transferase</keyword>
<evidence type="ECO:0000259" key="2">
    <source>
        <dbReference type="Pfam" id="PF13581"/>
    </source>
</evidence>
<dbReference type="CDD" id="cd16936">
    <property type="entry name" value="HATPase_RsbW-like"/>
    <property type="match status" value="1"/>
</dbReference>
<evidence type="ECO:0000313" key="4">
    <source>
        <dbReference type="Proteomes" id="UP001058236"/>
    </source>
</evidence>
<dbReference type="InterPro" id="IPR050267">
    <property type="entry name" value="Anti-sigma-factor_SerPK"/>
</dbReference>
<gene>
    <name evidence="3" type="ORF">NLU04_25525</name>
</gene>
<feature type="domain" description="Histidine kinase/HSP90-like ATPase" evidence="2">
    <location>
        <begin position="25"/>
        <end position="126"/>
    </location>
</feature>
<organism evidence="3 4">
    <name type="scientific">Streptomyces cavourensis</name>
    <dbReference type="NCBI Taxonomy" id="67258"/>
    <lineage>
        <taxon>Bacteria</taxon>
        <taxon>Bacillati</taxon>
        <taxon>Actinomycetota</taxon>
        <taxon>Actinomycetes</taxon>
        <taxon>Kitasatosporales</taxon>
        <taxon>Streptomycetaceae</taxon>
        <taxon>Streptomyces</taxon>
    </lineage>
</organism>
<accession>A0ABY5FCY4</accession>
<keyword evidence="1" id="KW-0418">Kinase</keyword>
<keyword evidence="3" id="KW-0067">ATP-binding</keyword>
<protein>
    <submittedName>
        <fullName evidence="3">ATP-binding protein</fullName>
    </submittedName>
</protein>
<dbReference type="Proteomes" id="UP001058236">
    <property type="component" value="Chromosome"/>
</dbReference>
<dbReference type="PANTHER" id="PTHR35526:SF3">
    <property type="entry name" value="ANTI-SIGMA-F FACTOR RSBW"/>
    <property type="match status" value="1"/>
</dbReference>
<dbReference type="SUPFAM" id="SSF55874">
    <property type="entry name" value="ATPase domain of HSP90 chaperone/DNA topoisomerase II/histidine kinase"/>
    <property type="match status" value="1"/>
</dbReference>